<accession>A0A915JPR1</accession>
<dbReference type="Proteomes" id="UP000887565">
    <property type="component" value="Unplaced"/>
</dbReference>
<organism evidence="1 2">
    <name type="scientific">Romanomermis culicivorax</name>
    <name type="common">Nematode worm</name>
    <dbReference type="NCBI Taxonomy" id="13658"/>
    <lineage>
        <taxon>Eukaryota</taxon>
        <taxon>Metazoa</taxon>
        <taxon>Ecdysozoa</taxon>
        <taxon>Nematoda</taxon>
        <taxon>Enoplea</taxon>
        <taxon>Dorylaimia</taxon>
        <taxon>Mermithida</taxon>
        <taxon>Mermithoidea</taxon>
        <taxon>Mermithidae</taxon>
        <taxon>Romanomermis</taxon>
    </lineage>
</organism>
<dbReference type="AlphaFoldDB" id="A0A915JPR1"/>
<evidence type="ECO:0000313" key="1">
    <source>
        <dbReference type="Proteomes" id="UP000887565"/>
    </source>
</evidence>
<keyword evidence="1" id="KW-1185">Reference proteome</keyword>
<evidence type="ECO:0000313" key="2">
    <source>
        <dbReference type="WBParaSite" id="nRc.2.0.1.t27906-RA"/>
    </source>
</evidence>
<sequence length="117" mass="13029">MIKHQDAFLHHNLYVITYATASNGSEISIESKIKDETNFTGVSNAFANSGLKFTSSIFCLGTFRLPHLHIRDLIVAKIIRESDADSSIESIHRKLSTGVGQTHNDLPVVFIIELFAR</sequence>
<reference evidence="2" key="1">
    <citation type="submission" date="2022-11" db="UniProtKB">
        <authorList>
            <consortium name="WormBaseParasite"/>
        </authorList>
    </citation>
    <scope>IDENTIFICATION</scope>
</reference>
<proteinExistence type="predicted"/>
<protein>
    <submittedName>
        <fullName evidence="2">Uncharacterized protein</fullName>
    </submittedName>
</protein>
<name>A0A915JPR1_ROMCU</name>
<dbReference type="WBParaSite" id="nRc.2.0.1.t27906-RA">
    <property type="protein sequence ID" value="nRc.2.0.1.t27906-RA"/>
    <property type="gene ID" value="nRc.2.0.1.g27906"/>
</dbReference>